<dbReference type="AlphaFoldDB" id="A0A169QFA9"/>
<dbReference type="PROSITE" id="PS52016">
    <property type="entry name" value="TONB_DEPENDENT_REC_3"/>
    <property type="match status" value="1"/>
</dbReference>
<feature type="domain" description="TonB-dependent receptor plug" evidence="17">
    <location>
        <begin position="118"/>
        <end position="221"/>
    </location>
</feature>
<name>A0A169QFA9_9HYPH</name>
<evidence type="ECO:0000256" key="6">
    <source>
        <dbReference type="ARBA" id="ARBA00022692"/>
    </source>
</evidence>
<keyword evidence="3 14" id="KW-0813">Transport</keyword>
<dbReference type="SUPFAM" id="SSF56935">
    <property type="entry name" value="Porins"/>
    <property type="match status" value="1"/>
</dbReference>
<keyword evidence="9" id="KW-0406">Ion transport</keyword>
<keyword evidence="6 14" id="KW-0812">Transmembrane</keyword>
<dbReference type="InterPro" id="IPR037066">
    <property type="entry name" value="Plug_dom_sf"/>
</dbReference>
<keyword evidence="11 14" id="KW-0472">Membrane</keyword>
<keyword evidence="8" id="KW-0408">Iron</keyword>
<dbReference type="Pfam" id="PF00593">
    <property type="entry name" value="TonB_dep_Rec_b-barrel"/>
    <property type="match status" value="1"/>
</dbReference>
<keyword evidence="4 14" id="KW-1134">Transmembrane beta strand</keyword>
<evidence type="ECO:0000313" key="19">
    <source>
        <dbReference type="Proteomes" id="UP000218288"/>
    </source>
</evidence>
<evidence type="ECO:0000256" key="4">
    <source>
        <dbReference type="ARBA" id="ARBA00022452"/>
    </source>
</evidence>
<dbReference type="NCBIfam" id="TIGR01783">
    <property type="entry name" value="TonB-siderophor"/>
    <property type="match status" value="1"/>
</dbReference>
<keyword evidence="13 14" id="KW-0998">Cell outer membrane</keyword>
<evidence type="ECO:0000256" key="7">
    <source>
        <dbReference type="ARBA" id="ARBA00022729"/>
    </source>
</evidence>
<organism evidence="18 19">
    <name type="scientific">Methylorubrum populi</name>
    <dbReference type="NCBI Taxonomy" id="223967"/>
    <lineage>
        <taxon>Bacteria</taxon>
        <taxon>Pseudomonadati</taxon>
        <taxon>Pseudomonadota</taxon>
        <taxon>Alphaproteobacteria</taxon>
        <taxon>Hyphomicrobiales</taxon>
        <taxon>Methylobacteriaceae</taxon>
        <taxon>Methylorubrum</taxon>
    </lineage>
</organism>
<gene>
    <name evidence="18" type="ORF">MPPM_0201</name>
</gene>
<evidence type="ECO:0000256" key="1">
    <source>
        <dbReference type="ARBA" id="ARBA00004571"/>
    </source>
</evidence>
<dbReference type="GO" id="GO:0009279">
    <property type="term" value="C:cell outer membrane"/>
    <property type="evidence" value="ECO:0007669"/>
    <property type="project" value="UniProtKB-SubCell"/>
</dbReference>
<evidence type="ECO:0000256" key="15">
    <source>
        <dbReference type="RuleBase" id="RU003357"/>
    </source>
</evidence>
<evidence type="ECO:0000256" key="9">
    <source>
        <dbReference type="ARBA" id="ARBA00023065"/>
    </source>
</evidence>
<evidence type="ECO:0000256" key="12">
    <source>
        <dbReference type="ARBA" id="ARBA00023170"/>
    </source>
</evidence>
<evidence type="ECO:0000256" key="3">
    <source>
        <dbReference type="ARBA" id="ARBA00022448"/>
    </source>
</evidence>
<dbReference type="InterPro" id="IPR012910">
    <property type="entry name" value="Plug_dom"/>
</dbReference>
<sequence>MACLLYQLPSNPFKAKLETTVRTMLLPRRRLAGLLLASTVLSSALPLASPALAQQASVELSELSVEGSRSGTGLSGAGGNVAVSQDSAATSGGGGGPSGVTGYTARVSPTATKTNTPLLETPQSVTVLTREALNDRNVQTLNEAIGYVAGVSSNVFGFDPRFDSFYVRGFSLTYDGIFRDGLRQIASGLTVPRIEPYGIEAATILRGPASGLYGLGSPGGILDVTTKRPVFTRFGEVQLQVGNFDRYQGNFDIGGPVEGTDGTLAYRITGIKRQSDTFLPGGADDRSYIAPAFTWKPSADTTFTFLSEYQENKLPGSTTFFNQNFRPTRLYASDPAFNDFKQQQGRVGYAFEHRFDGDLFFRQNFRFYDVSTDYRYTSITGLNPDGVTASRSTGFSRQHLSQFTLDNQIEAHLATGPVQHTLLAGLDYAHYDFNYRFGFGTAPDLNLVTRNYGLQPILAAPLGPRTAQSQDQVGLYLQEQAKFDRFVLTLSGRYDWVFQNTVDTTGAATQQNDQAFTGRVGLNYLLAPGLVPYASYATTFAPQPGTDASGRAFRPATGDQIEAGVKYLIPGTNIQAGFAGFDIVQSSVLRTDPNNIAFQIATGSVQSRGFEMEAIANFAPGTNLTLAYTHLDLLYLRQTSFAGQVLDGNYLSGIPGDTFTGFLTYLFPPSSALSGLTLGGGVRFSANSYANDENTVRNPTVTLFDALVAYDFAAIDPKYKGFRAQVNANNIFDRDYFTCQAGFCYRGAPATVIGSLIYRW</sequence>
<evidence type="ECO:0000256" key="11">
    <source>
        <dbReference type="ARBA" id="ARBA00023136"/>
    </source>
</evidence>
<evidence type="ECO:0000256" key="8">
    <source>
        <dbReference type="ARBA" id="ARBA00023004"/>
    </source>
</evidence>
<evidence type="ECO:0000259" key="17">
    <source>
        <dbReference type="Pfam" id="PF07715"/>
    </source>
</evidence>
<dbReference type="Gene3D" id="2.40.170.20">
    <property type="entry name" value="TonB-dependent receptor, beta-barrel domain"/>
    <property type="match status" value="1"/>
</dbReference>
<dbReference type="GO" id="GO:0038023">
    <property type="term" value="F:signaling receptor activity"/>
    <property type="evidence" value="ECO:0007669"/>
    <property type="project" value="InterPro"/>
</dbReference>
<feature type="domain" description="TonB-dependent receptor-like beta-barrel" evidence="16">
    <location>
        <begin position="297"/>
        <end position="731"/>
    </location>
</feature>
<reference evidence="18 19" key="1">
    <citation type="journal article" date="2016" name="Genome Announc.">
        <title>Complete Genome Sequence of Methylobacterium populi P-1M, Isolated from Pink-Pigmented Household Biofilm.</title>
        <authorList>
            <person name="Morohoshi T."/>
            <person name="Ikeda T."/>
        </authorList>
    </citation>
    <scope>NUCLEOTIDE SEQUENCE [LARGE SCALE GENOMIC DNA]</scope>
    <source>
        <strain evidence="18 19">P-1M</strain>
    </source>
</reference>
<dbReference type="InterPro" id="IPR000531">
    <property type="entry name" value="Beta-barrel_TonB"/>
</dbReference>
<evidence type="ECO:0000256" key="2">
    <source>
        <dbReference type="ARBA" id="ARBA00009810"/>
    </source>
</evidence>
<keyword evidence="12 18" id="KW-0675">Receptor</keyword>
<keyword evidence="7" id="KW-0732">Signal</keyword>
<dbReference type="InterPro" id="IPR036942">
    <property type="entry name" value="Beta-barrel_TonB_sf"/>
</dbReference>
<evidence type="ECO:0000313" key="18">
    <source>
        <dbReference type="EMBL" id="BAU88806.1"/>
    </source>
</evidence>
<dbReference type="PANTHER" id="PTHR32552:SF68">
    <property type="entry name" value="FERRICHROME OUTER MEMBRANE TRANSPORTER_PHAGE RECEPTOR"/>
    <property type="match status" value="1"/>
</dbReference>
<dbReference type="Proteomes" id="UP000218288">
    <property type="component" value="Chromosome"/>
</dbReference>
<evidence type="ECO:0000256" key="10">
    <source>
        <dbReference type="ARBA" id="ARBA00023077"/>
    </source>
</evidence>
<dbReference type="PANTHER" id="PTHR32552">
    <property type="entry name" value="FERRICHROME IRON RECEPTOR-RELATED"/>
    <property type="match status" value="1"/>
</dbReference>
<proteinExistence type="inferred from homology"/>
<keyword evidence="10 15" id="KW-0798">TonB box</keyword>
<protein>
    <submittedName>
        <fullName evidence="18">TonB-dependent siderophore receptor</fullName>
    </submittedName>
</protein>
<dbReference type="Pfam" id="PF07715">
    <property type="entry name" value="Plug"/>
    <property type="match status" value="1"/>
</dbReference>
<accession>A0A169QFA9</accession>
<dbReference type="InterPro" id="IPR039426">
    <property type="entry name" value="TonB-dep_rcpt-like"/>
</dbReference>
<evidence type="ECO:0000256" key="13">
    <source>
        <dbReference type="ARBA" id="ARBA00023237"/>
    </source>
</evidence>
<keyword evidence="5" id="KW-0410">Iron transport</keyword>
<dbReference type="Gene3D" id="2.170.130.10">
    <property type="entry name" value="TonB-dependent receptor, plug domain"/>
    <property type="match status" value="1"/>
</dbReference>
<dbReference type="FunFam" id="2.170.130.10:FF:000001">
    <property type="entry name" value="Catecholate siderophore TonB-dependent receptor"/>
    <property type="match status" value="1"/>
</dbReference>
<dbReference type="GO" id="GO:0015344">
    <property type="term" value="F:siderophore uptake transmembrane transporter activity"/>
    <property type="evidence" value="ECO:0007669"/>
    <property type="project" value="TreeGrafter"/>
</dbReference>
<evidence type="ECO:0000259" key="16">
    <source>
        <dbReference type="Pfam" id="PF00593"/>
    </source>
</evidence>
<dbReference type="GO" id="GO:0015891">
    <property type="term" value="P:siderophore transport"/>
    <property type="evidence" value="ECO:0007669"/>
    <property type="project" value="InterPro"/>
</dbReference>
<dbReference type="InterPro" id="IPR010105">
    <property type="entry name" value="TonB_sidphr_rcpt"/>
</dbReference>
<evidence type="ECO:0000256" key="5">
    <source>
        <dbReference type="ARBA" id="ARBA00022496"/>
    </source>
</evidence>
<evidence type="ECO:0000256" key="14">
    <source>
        <dbReference type="PROSITE-ProRule" id="PRU01360"/>
    </source>
</evidence>
<dbReference type="EMBL" id="AP014809">
    <property type="protein sequence ID" value="BAU88806.1"/>
    <property type="molecule type" value="Genomic_DNA"/>
</dbReference>
<comment type="subcellular location">
    <subcellularLocation>
        <location evidence="1 14">Cell outer membrane</location>
        <topology evidence="1 14">Multi-pass membrane protein</topology>
    </subcellularLocation>
</comment>
<dbReference type="CDD" id="cd01347">
    <property type="entry name" value="ligand_gated_channel"/>
    <property type="match status" value="1"/>
</dbReference>
<comment type="similarity">
    <text evidence="2 14 15">Belongs to the TonB-dependent receptor family.</text>
</comment>